<dbReference type="Gene3D" id="3.30.530.20">
    <property type="match status" value="1"/>
</dbReference>
<dbReference type="SUPFAM" id="SSF55961">
    <property type="entry name" value="Bet v1-like"/>
    <property type="match status" value="1"/>
</dbReference>
<dbReference type="InterPro" id="IPR023393">
    <property type="entry name" value="START-like_dom_sf"/>
</dbReference>
<evidence type="ECO:0000259" key="2">
    <source>
        <dbReference type="Pfam" id="PF08327"/>
    </source>
</evidence>
<sequence>MSTETEFVITRVFDAPRELVFKVWTEAAHMERWWGPKGLALSVAKLEFRPGGMFHYIMRTPDGHEMWGRFVFREIAAPERIVFVNSFSDAEGGITAPPFEDPWPSEILNTVTLAEEADGRTMLTLVSAPVNATDEEVRVFKEGFASMDEGYGGTFDQLAAYLAQV</sequence>
<organism evidence="3 4">
    <name type="scientific">Paenibacillus glycinis</name>
    <dbReference type="NCBI Taxonomy" id="2697035"/>
    <lineage>
        <taxon>Bacteria</taxon>
        <taxon>Bacillati</taxon>
        <taxon>Bacillota</taxon>
        <taxon>Bacilli</taxon>
        <taxon>Bacillales</taxon>
        <taxon>Paenibacillaceae</taxon>
        <taxon>Paenibacillus</taxon>
    </lineage>
</organism>
<dbReference type="InterPro" id="IPR013538">
    <property type="entry name" value="ASHA1/2-like_C"/>
</dbReference>
<proteinExistence type="inferred from homology"/>
<dbReference type="Proteomes" id="UP000665561">
    <property type="component" value="Unassembled WGS sequence"/>
</dbReference>
<evidence type="ECO:0000313" key="4">
    <source>
        <dbReference type="Proteomes" id="UP000665561"/>
    </source>
</evidence>
<accession>A0ABW9XM60</accession>
<evidence type="ECO:0000313" key="3">
    <source>
        <dbReference type="EMBL" id="NBD23713.1"/>
    </source>
</evidence>
<protein>
    <submittedName>
        <fullName evidence="3">SRPBCC domain-containing protein</fullName>
    </submittedName>
</protein>
<keyword evidence="4" id="KW-1185">Reference proteome</keyword>
<comment type="caution">
    <text evidence="3">The sequence shown here is derived from an EMBL/GenBank/DDBJ whole genome shotgun (WGS) entry which is preliminary data.</text>
</comment>
<gene>
    <name evidence="3" type="ORF">GT019_07510</name>
</gene>
<feature type="domain" description="Activator of Hsp90 ATPase homologue 1/2-like C-terminal" evidence="2">
    <location>
        <begin position="14"/>
        <end position="162"/>
    </location>
</feature>
<evidence type="ECO:0000256" key="1">
    <source>
        <dbReference type="ARBA" id="ARBA00006817"/>
    </source>
</evidence>
<dbReference type="EMBL" id="JAAAMV010000003">
    <property type="protein sequence ID" value="NBD23713.1"/>
    <property type="molecule type" value="Genomic_DNA"/>
</dbReference>
<reference evidence="3 4" key="1">
    <citation type="submission" date="2020-01" db="EMBL/GenBank/DDBJ databases">
        <title>Paenibacillus soybeanensis sp. nov. isolated from the nodules of soybean (Glycine max(L.) Merr).</title>
        <authorList>
            <person name="Wang H."/>
        </authorList>
    </citation>
    <scope>NUCLEOTIDE SEQUENCE [LARGE SCALE GENOMIC DNA]</scope>
    <source>
        <strain evidence="3 4">T1</strain>
    </source>
</reference>
<dbReference type="Pfam" id="PF08327">
    <property type="entry name" value="AHSA1"/>
    <property type="match status" value="1"/>
</dbReference>
<name>A0ABW9XM60_9BACL</name>
<dbReference type="RefSeq" id="WP_161742456.1">
    <property type="nucleotide sequence ID" value="NZ_JAAAMV010000003.1"/>
</dbReference>
<comment type="similarity">
    <text evidence="1">Belongs to the AHA1 family.</text>
</comment>